<dbReference type="GO" id="GO:0061630">
    <property type="term" value="F:ubiquitin protein ligase activity"/>
    <property type="evidence" value="ECO:0007669"/>
    <property type="project" value="UniProtKB-EC"/>
</dbReference>
<keyword evidence="5" id="KW-0479">Metal-binding</keyword>
<organism evidence="12 14">
    <name type="scientific">Medicago truncatula</name>
    <name type="common">Barrel medic</name>
    <name type="synonym">Medicago tribuloides</name>
    <dbReference type="NCBI Taxonomy" id="3880"/>
    <lineage>
        <taxon>Eukaryota</taxon>
        <taxon>Viridiplantae</taxon>
        <taxon>Streptophyta</taxon>
        <taxon>Embryophyta</taxon>
        <taxon>Tracheophyta</taxon>
        <taxon>Spermatophyta</taxon>
        <taxon>Magnoliopsida</taxon>
        <taxon>eudicotyledons</taxon>
        <taxon>Gunneridae</taxon>
        <taxon>Pentapetalae</taxon>
        <taxon>rosids</taxon>
        <taxon>fabids</taxon>
        <taxon>Fabales</taxon>
        <taxon>Fabaceae</taxon>
        <taxon>Papilionoideae</taxon>
        <taxon>50 kb inversion clade</taxon>
        <taxon>NPAAA clade</taxon>
        <taxon>Hologalegina</taxon>
        <taxon>IRL clade</taxon>
        <taxon>Trifolieae</taxon>
        <taxon>Medicago</taxon>
    </lineage>
</organism>
<dbReference type="SUPFAM" id="SSF57850">
    <property type="entry name" value="RING/U-box"/>
    <property type="match status" value="1"/>
</dbReference>
<dbReference type="UniPathway" id="UPA00143"/>
<evidence type="ECO:0000256" key="5">
    <source>
        <dbReference type="ARBA" id="ARBA00022723"/>
    </source>
</evidence>
<comment type="pathway">
    <text evidence="2">Protein modification; protein ubiquitination.</text>
</comment>
<sequence>MFSKLVSVVLSELMQEASFQLFQGAFITPRTSFLRSSQLSITNIKDLIGARNFSLHHSLREGNHNTTSNAGCRRFLYSNLFSIHHSQPKTCHPPLVSRSEVPHSQQRCGVPINNKSEESHMHTHRGLRKVQSDHVRTLPLCSHSFHVVCIDAWLTKQPSCPLCRSCLRCALRPIMAGRIGPSVHHDHLPFQNDDEDGFNGYNFPRSSSSSERPVTPYPHLRGGTSVFGERTLVP</sequence>
<keyword evidence="8" id="KW-0862">Zinc</keyword>
<comment type="catalytic activity">
    <reaction evidence="1">
        <text>S-ubiquitinyl-[E2 ubiquitin-conjugating enzyme]-L-cysteine + [acceptor protein]-L-lysine = [E2 ubiquitin-conjugating enzyme]-L-cysteine + N(6)-ubiquitinyl-[acceptor protein]-L-lysine.</text>
        <dbReference type="EC" id="2.3.2.27"/>
    </reaction>
</comment>
<dbReference type="PANTHER" id="PTHR46913">
    <property type="entry name" value="RING-H2 FINGER PROTEIN ATL16"/>
    <property type="match status" value="1"/>
</dbReference>
<dbReference type="HOGENOM" id="CLU_1186553_0_0_1"/>
<dbReference type="PROSITE" id="PS50089">
    <property type="entry name" value="ZF_RING_2"/>
    <property type="match status" value="1"/>
</dbReference>
<evidence type="ECO:0000256" key="1">
    <source>
        <dbReference type="ARBA" id="ARBA00000900"/>
    </source>
</evidence>
<evidence type="ECO:0000256" key="6">
    <source>
        <dbReference type="ARBA" id="ARBA00022771"/>
    </source>
</evidence>
<name>A0A072TUD4_MEDTR</name>
<evidence type="ECO:0000256" key="7">
    <source>
        <dbReference type="ARBA" id="ARBA00022786"/>
    </source>
</evidence>
<dbReference type="PANTHER" id="PTHR46913:SF21">
    <property type="entry name" value="RING-TYPE E3 UBIQUITIN TRANSFERASE"/>
    <property type="match status" value="1"/>
</dbReference>
<evidence type="ECO:0000313" key="14">
    <source>
        <dbReference type="Proteomes" id="UP000002051"/>
    </source>
</evidence>
<evidence type="ECO:0000313" key="13">
    <source>
        <dbReference type="EnsemblPlants" id="KEH21037"/>
    </source>
</evidence>
<dbReference type="GO" id="GO:0016567">
    <property type="term" value="P:protein ubiquitination"/>
    <property type="evidence" value="ECO:0007669"/>
    <property type="project" value="UniProtKB-UniPathway"/>
</dbReference>
<evidence type="ECO:0000256" key="4">
    <source>
        <dbReference type="ARBA" id="ARBA00022679"/>
    </source>
</evidence>
<evidence type="ECO:0000256" key="9">
    <source>
        <dbReference type="PROSITE-ProRule" id="PRU00175"/>
    </source>
</evidence>
<evidence type="ECO:0000256" key="2">
    <source>
        <dbReference type="ARBA" id="ARBA00004906"/>
    </source>
</evidence>
<accession>A0A072TUD4</accession>
<evidence type="ECO:0000313" key="12">
    <source>
        <dbReference type="EMBL" id="KEH21037.1"/>
    </source>
</evidence>
<evidence type="ECO:0000259" key="11">
    <source>
        <dbReference type="PROSITE" id="PS50089"/>
    </source>
</evidence>
<dbReference type="Gene3D" id="3.30.40.10">
    <property type="entry name" value="Zinc/RING finger domain, C3HC4 (zinc finger)"/>
    <property type="match status" value="1"/>
</dbReference>
<reference evidence="12 14" key="2">
    <citation type="journal article" date="2014" name="BMC Genomics">
        <title>An improved genome release (version Mt4.0) for the model legume Medicago truncatula.</title>
        <authorList>
            <person name="Tang H."/>
            <person name="Krishnakumar V."/>
            <person name="Bidwell S."/>
            <person name="Rosen B."/>
            <person name="Chan A."/>
            <person name="Zhou S."/>
            <person name="Gentzbittel L."/>
            <person name="Childs K.L."/>
            <person name="Yandell M."/>
            <person name="Gundlach H."/>
            <person name="Mayer K.F."/>
            <person name="Schwartz D.C."/>
            <person name="Town C.D."/>
        </authorList>
    </citation>
    <scope>GENOME REANNOTATION</scope>
    <source>
        <strain evidence="12">A17</strain>
        <strain evidence="13 14">cv. Jemalong A17</strain>
    </source>
</reference>
<evidence type="ECO:0000256" key="8">
    <source>
        <dbReference type="ARBA" id="ARBA00022833"/>
    </source>
</evidence>
<dbReference type="EC" id="2.3.2.27" evidence="3"/>
<keyword evidence="4" id="KW-0808">Transferase</keyword>
<reference evidence="12 14" key="1">
    <citation type="journal article" date="2011" name="Nature">
        <title>The Medicago genome provides insight into the evolution of rhizobial symbioses.</title>
        <authorList>
            <person name="Young N.D."/>
            <person name="Debelle F."/>
            <person name="Oldroyd G.E."/>
            <person name="Geurts R."/>
            <person name="Cannon S.B."/>
            <person name="Udvardi M.K."/>
            <person name="Benedito V.A."/>
            <person name="Mayer K.F."/>
            <person name="Gouzy J."/>
            <person name="Schoof H."/>
            <person name="Van de Peer Y."/>
            <person name="Proost S."/>
            <person name="Cook D.R."/>
            <person name="Meyers B.C."/>
            <person name="Spannagl M."/>
            <person name="Cheung F."/>
            <person name="De Mita S."/>
            <person name="Krishnakumar V."/>
            <person name="Gundlach H."/>
            <person name="Zhou S."/>
            <person name="Mudge J."/>
            <person name="Bharti A.K."/>
            <person name="Murray J.D."/>
            <person name="Naoumkina M.A."/>
            <person name="Rosen B."/>
            <person name="Silverstein K.A."/>
            <person name="Tang H."/>
            <person name="Rombauts S."/>
            <person name="Zhao P.X."/>
            <person name="Zhou P."/>
            <person name="Barbe V."/>
            <person name="Bardou P."/>
            <person name="Bechner M."/>
            <person name="Bellec A."/>
            <person name="Berger A."/>
            <person name="Berges H."/>
            <person name="Bidwell S."/>
            <person name="Bisseling T."/>
            <person name="Choisne N."/>
            <person name="Couloux A."/>
            <person name="Denny R."/>
            <person name="Deshpande S."/>
            <person name="Dai X."/>
            <person name="Doyle J.J."/>
            <person name="Dudez A.M."/>
            <person name="Farmer A.D."/>
            <person name="Fouteau S."/>
            <person name="Franken C."/>
            <person name="Gibelin C."/>
            <person name="Gish J."/>
            <person name="Goldstein S."/>
            <person name="Gonzalez A.J."/>
            <person name="Green P.J."/>
            <person name="Hallab A."/>
            <person name="Hartog M."/>
            <person name="Hua A."/>
            <person name="Humphray S.J."/>
            <person name="Jeong D.H."/>
            <person name="Jing Y."/>
            <person name="Jocker A."/>
            <person name="Kenton S.M."/>
            <person name="Kim D.J."/>
            <person name="Klee K."/>
            <person name="Lai H."/>
            <person name="Lang C."/>
            <person name="Lin S."/>
            <person name="Macmil S.L."/>
            <person name="Magdelenat G."/>
            <person name="Matthews L."/>
            <person name="McCorrison J."/>
            <person name="Monaghan E.L."/>
            <person name="Mun J.H."/>
            <person name="Najar F.Z."/>
            <person name="Nicholson C."/>
            <person name="Noirot C."/>
            <person name="O'Bleness M."/>
            <person name="Paule C.R."/>
            <person name="Poulain J."/>
            <person name="Prion F."/>
            <person name="Qin B."/>
            <person name="Qu C."/>
            <person name="Retzel E.F."/>
            <person name="Riddle C."/>
            <person name="Sallet E."/>
            <person name="Samain S."/>
            <person name="Samson N."/>
            <person name="Sanders I."/>
            <person name="Saurat O."/>
            <person name="Scarpelli C."/>
            <person name="Schiex T."/>
            <person name="Segurens B."/>
            <person name="Severin A.J."/>
            <person name="Sherrier D.J."/>
            <person name="Shi R."/>
            <person name="Sims S."/>
            <person name="Singer S.R."/>
            <person name="Sinharoy S."/>
            <person name="Sterck L."/>
            <person name="Viollet A."/>
            <person name="Wang B.B."/>
            <person name="Wang K."/>
            <person name="Wang M."/>
            <person name="Wang X."/>
            <person name="Warfsmann J."/>
            <person name="Weissenbach J."/>
            <person name="White D.D."/>
            <person name="White J.D."/>
            <person name="Wiley G.B."/>
            <person name="Wincker P."/>
            <person name="Xing Y."/>
            <person name="Yang L."/>
            <person name="Yao Z."/>
            <person name="Ying F."/>
            <person name="Zhai J."/>
            <person name="Zhou L."/>
            <person name="Zuber A."/>
            <person name="Denarie J."/>
            <person name="Dixon R.A."/>
            <person name="May G.D."/>
            <person name="Schwartz D.C."/>
            <person name="Rogers J."/>
            <person name="Quetier F."/>
            <person name="Town C.D."/>
            <person name="Roe B.A."/>
        </authorList>
    </citation>
    <scope>NUCLEOTIDE SEQUENCE [LARGE SCALE GENOMIC DNA]</scope>
    <source>
        <strain evidence="12">A17</strain>
        <strain evidence="13 14">cv. Jemalong A17</strain>
    </source>
</reference>
<dbReference type="InterPro" id="IPR001841">
    <property type="entry name" value="Znf_RING"/>
</dbReference>
<dbReference type="EnsemblPlants" id="KEH21037">
    <property type="protein sequence ID" value="KEH21037"/>
    <property type="gene ID" value="MTR_8g097260"/>
</dbReference>
<dbReference type="AlphaFoldDB" id="A0A072TUD4"/>
<dbReference type="InterPro" id="IPR013083">
    <property type="entry name" value="Znf_RING/FYVE/PHD"/>
</dbReference>
<dbReference type="InterPro" id="IPR044600">
    <property type="entry name" value="ATL1/ATL16-like"/>
</dbReference>
<reference evidence="13" key="3">
    <citation type="submission" date="2015-04" db="UniProtKB">
        <authorList>
            <consortium name="EnsemblPlants"/>
        </authorList>
    </citation>
    <scope>IDENTIFICATION</scope>
    <source>
        <strain evidence="13">cv. Jemalong A17</strain>
    </source>
</reference>
<dbReference type="EMBL" id="CM001224">
    <property type="protein sequence ID" value="KEH21037.1"/>
    <property type="molecule type" value="Genomic_DNA"/>
</dbReference>
<dbReference type="GO" id="GO:0008270">
    <property type="term" value="F:zinc ion binding"/>
    <property type="evidence" value="ECO:0007669"/>
    <property type="project" value="UniProtKB-KW"/>
</dbReference>
<evidence type="ECO:0000256" key="10">
    <source>
        <dbReference type="SAM" id="MobiDB-lite"/>
    </source>
</evidence>
<keyword evidence="14" id="KW-1185">Reference proteome</keyword>
<keyword evidence="6 9" id="KW-0863">Zinc-finger</keyword>
<dbReference type="Pfam" id="PF13639">
    <property type="entry name" value="zf-RING_2"/>
    <property type="match status" value="1"/>
</dbReference>
<proteinExistence type="predicted"/>
<gene>
    <name evidence="12" type="ordered locus">MTR_8g097260</name>
</gene>
<evidence type="ECO:0000256" key="3">
    <source>
        <dbReference type="ARBA" id="ARBA00012483"/>
    </source>
</evidence>
<feature type="region of interest" description="Disordered" evidence="10">
    <location>
        <begin position="199"/>
        <end position="223"/>
    </location>
</feature>
<feature type="domain" description="RING-type" evidence="11">
    <location>
        <begin position="141"/>
        <end position="164"/>
    </location>
</feature>
<keyword evidence="7" id="KW-0833">Ubl conjugation pathway</keyword>
<protein>
    <recommendedName>
        <fullName evidence="3">RING-type E3 ubiquitin transferase</fullName>
        <ecNumber evidence="3">2.3.2.27</ecNumber>
    </recommendedName>
</protein>
<dbReference type="Proteomes" id="UP000002051">
    <property type="component" value="Chromosome 8"/>
</dbReference>